<dbReference type="EMBL" id="CAJOBE010052413">
    <property type="protein sequence ID" value="CAF4361444.1"/>
    <property type="molecule type" value="Genomic_DNA"/>
</dbReference>
<accession>A0A820LQN5</accession>
<comment type="caution">
    <text evidence="1">The sequence shown here is derived from an EMBL/GenBank/DDBJ whole genome shotgun (WGS) entry which is preliminary data.</text>
</comment>
<organism evidence="1 2">
    <name type="scientific">Rotaria sordida</name>
    <dbReference type="NCBI Taxonomy" id="392033"/>
    <lineage>
        <taxon>Eukaryota</taxon>
        <taxon>Metazoa</taxon>
        <taxon>Spiralia</taxon>
        <taxon>Gnathifera</taxon>
        <taxon>Rotifera</taxon>
        <taxon>Eurotatoria</taxon>
        <taxon>Bdelloidea</taxon>
        <taxon>Philodinida</taxon>
        <taxon>Philodinidae</taxon>
        <taxon>Rotaria</taxon>
    </lineage>
</organism>
<evidence type="ECO:0000313" key="1">
    <source>
        <dbReference type="EMBL" id="CAF4361444.1"/>
    </source>
</evidence>
<proteinExistence type="predicted"/>
<name>A0A820LQN5_9BILA</name>
<gene>
    <name evidence="1" type="ORF">FNK824_LOCUS42685</name>
</gene>
<protein>
    <submittedName>
        <fullName evidence="1">Uncharacterized protein</fullName>
    </submittedName>
</protein>
<reference evidence="1" key="1">
    <citation type="submission" date="2021-02" db="EMBL/GenBank/DDBJ databases">
        <authorList>
            <person name="Nowell W R."/>
        </authorList>
    </citation>
    <scope>NUCLEOTIDE SEQUENCE</scope>
</reference>
<sequence length="57" mass="6167">RSSPVTDVVRSFEDGDVVGSLEVGDVILLSDLSLKPATRNVLRIIVPVTVFYPALIQ</sequence>
<dbReference type="Proteomes" id="UP000663874">
    <property type="component" value="Unassembled WGS sequence"/>
</dbReference>
<feature type="non-terminal residue" evidence="1">
    <location>
        <position position="1"/>
    </location>
</feature>
<dbReference type="AlphaFoldDB" id="A0A820LQN5"/>
<evidence type="ECO:0000313" key="2">
    <source>
        <dbReference type="Proteomes" id="UP000663874"/>
    </source>
</evidence>